<feature type="compositionally biased region" description="Polar residues" evidence="1">
    <location>
        <begin position="174"/>
        <end position="189"/>
    </location>
</feature>
<dbReference type="GeneID" id="106562427"/>
<keyword evidence="2" id="KW-1133">Transmembrane helix</keyword>
<evidence type="ECO:0000256" key="2">
    <source>
        <dbReference type="SAM" id="Phobius"/>
    </source>
</evidence>
<keyword evidence="3" id="KW-1185">Reference proteome</keyword>
<reference evidence="4" key="1">
    <citation type="submission" date="2025-08" db="UniProtKB">
        <authorList>
            <consortium name="RefSeq"/>
        </authorList>
    </citation>
    <scope>IDENTIFICATION</scope>
</reference>
<organism evidence="3 4">
    <name type="scientific">Salmo salar</name>
    <name type="common">Atlantic salmon</name>
    <dbReference type="NCBI Taxonomy" id="8030"/>
    <lineage>
        <taxon>Eukaryota</taxon>
        <taxon>Metazoa</taxon>
        <taxon>Chordata</taxon>
        <taxon>Craniata</taxon>
        <taxon>Vertebrata</taxon>
        <taxon>Euteleostomi</taxon>
        <taxon>Actinopterygii</taxon>
        <taxon>Neopterygii</taxon>
        <taxon>Teleostei</taxon>
        <taxon>Protacanthopterygii</taxon>
        <taxon>Salmoniformes</taxon>
        <taxon>Salmonidae</taxon>
        <taxon>Salmoninae</taxon>
        <taxon>Salmo</taxon>
    </lineage>
</organism>
<gene>
    <name evidence="4" type="primary">LOC106562427</name>
</gene>
<keyword evidence="2" id="KW-0812">Transmembrane</keyword>
<name>A0A1S3KVQ4_SALSA</name>
<evidence type="ECO:0000313" key="3">
    <source>
        <dbReference type="Proteomes" id="UP001652741"/>
    </source>
</evidence>
<dbReference type="AlphaFoldDB" id="A0A1S3KVQ4"/>
<feature type="region of interest" description="Disordered" evidence="1">
    <location>
        <begin position="165"/>
        <end position="201"/>
    </location>
</feature>
<feature type="compositionally biased region" description="Low complexity" evidence="1">
    <location>
        <begin position="190"/>
        <end position="201"/>
    </location>
</feature>
<dbReference type="RefSeq" id="XP_013982786.2">
    <property type="nucleotide sequence ID" value="XM_014127311.2"/>
</dbReference>
<dbReference type="Proteomes" id="UP001652741">
    <property type="component" value="Chromosome ssa11"/>
</dbReference>
<evidence type="ECO:0000256" key="1">
    <source>
        <dbReference type="SAM" id="MobiDB-lite"/>
    </source>
</evidence>
<proteinExistence type="predicted"/>
<accession>A0A1S3KVQ4</accession>
<keyword evidence="2" id="KW-0472">Membrane</keyword>
<protein>
    <submittedName>
        <fullName evidence="4">Uncharacterized protein isoform X1</fullName>
    </submittedName>
</protein>
<evidence type="ECO:0000313" key="4">
    <source>
        <dbReference type="RefSeq" id="XP_013982786.2"/>
    </source>
</evidence>
<feature type="transmembrane region" description="Helical" evidence="2">
    <location>
        <begin position="208"/>
        <end position="233"/>
    </location>
</feature>
<sequence length="264" mass="28357">MGALICEPGHKTNAVFNSAYHLTTTDSFPPQNFFVHNIRQFRNGKEVWWCLRVVVIWLLSSQLKAAPHSGIRYLSVTKGGSVAIPITDGQCPESDFGLNTERKGPVVTYENNVPTEGLNYLGRIRLNNSNGCAVVISDVTKEDTETVYYPDGVLPGQPRIALKMTSSTESSTTIAAPQQSSTTPGGSIESSTTTAAPQPSTADTGLHVGHLAVLVVVVVVVVVVVGGVVVVCIRKCKNKKLNEEPPLAELQVLNQNKSMDTAEQ</sequence>
<dbReference type="KEGG" id="sasa:106562427"/>